<sequence>MPRIDKAVIEHCFSVDPKAKKVKKKCRSFSVEKYAAIATDMDHLLVTGFIRESHYPEWLSNVILVKKASGKWRMRVDFTDLNKSCPKDIFPLPRIDLIVDSTTGHPLLSFMDAYSGYNQIRMNPDDEEKIAFVTDRGLYCYKAMPFGLKSAGATYKRLVNRMFKEHIGRNMEVYVDDLLFKSKKPEQHIAEL</sequence>
<reference evidence="2" key="1">
    <citation type="submission" date="2015-10" db="EMBL/GenBank/DDBJ databases">
        <authorList>
            <person name="Martinez-Garcia P.J."/>
            <person name="Crepeau M.W."/>
            <person name="Puiu D."/>
            <person name="Gonzalez-Ibeas D."/>
            <person name="Whalen J."/>
            <person name="Stevens K."/>
            <person name="Paul R."/>
            <person name="Butterfield T."/>
            <person name="Britton M."/>
            <person name="Reagan R."/>
            <person name="Chakraborty S."/>
            <person name="Walawage S.L."/>
            <person name="Vasquez-Gross H.A."/>
            <person name="Cardeno C."/>
            <person name="Famula R."/>
            <person name="Pratt K."/>
            <person name="Kuruganti S."/>
            <person name="Aradhya M.K."/>
            <person name="Leslie C.A."/>
            <person name="Dandekar A.M."/>
            <person name="Salzberg S.L."/>
            <person name="Wegrzyn J.L."/>
            <person name="Langley C.H."/>
            <person name="Neale D.B."/>
        </authorList>
    </citation>
    <scope>NUCLEOTIDE SEQUENCE</scope>
    <source>
        <tissue evidence="2">Leaves</tissue>
    </source>
</reference>
<reference evidence="2" key="2">
    <citation type="submission" date="2020-03" db="EMBL/GenBank/DDBJ databases">
        <title>Walnut 2.0.</title>
        <authorList>
            <person name="Marrano A."/>
            <person name="Britton M."/>
            <person name="Zimin A.V."/>
            <person name="Zaini P.A."/>
            <person name="Workman R."/>
            <person name="Puiu D."/>
            <person name="Bianco L."/>
            <person name="Allen B.J."/>
            <person name="Troggio M."/>
            <person name="Leslie C.A."/>
            <person name="Timp W."/>
            <person name="Dendekar A."/>
            <person name="Salzberg S.L."/>
            <person name="Neale D.B."/>
        </authorList>
    </citation>
    <scope>NUCLEOTIDE SEQUENCE</scope>
    <source>
        <tissue evidence="2">Leaves</tissue>
    </source>
</reference>
<gene>
    <name evidence="2" type="ORF">F2P56_015254</name>
</gene>
<dbReference type="SUPFAM" id="SSF56672">
    <property type="entry name" value="DNA/RNA polymerases"/>
    <property type="match status" value="1"/>
</dbReference>
<dbReference type="Gramene" id="Jr07_16200_p1">
    <property type="protein sequence ID" value="cds.Jr07_16200_p1"/>
    <property type="gene ID" value="Jr07_16200"/>
</dbReference>
<evidence type="ECO:0000313" key="3">
    <source>
        <dbReference type="Proteomes" id="UP000619265"/>
    </source>
</evidence>
<dbReference type="InterPro" id="IPR053134">
    <property type="entry name" value="RNA-dir_DNA_polymerase"/>
</dbReference>
<evidence type="ECO:0000313" key="2">
    <source>
        <dbReference type="EMBL" id="KAF5465229.1"/>
    </source>
</evidence>
<dbReference type="InterPro" id="IPR000477">
    <property type="entry name" value="RT_dom"/>
</dbReference>
<proteinExistence type="predicted"/>
<feature type="domain" description="Reverse transcriptase" evidence="1">
    <location>
        <begin position="65"/>
        <end position="190"/>
    </location>
</feature>
<evidence type="ECO:0000259" key="1">
    <source>
        <dbReference type="Pfam" id="PF00078"/>
    </source>
</evidence>
<dbReference type="PANTHER" id="PTHR24559:SF444">
    <property type="entry name" value="REVERSE TRANSCRIPTASE DOMAIN-CONTAINING PROTEIN"/>
    <property type="match status" value="1"/>
</dbReference>
<dbReference type="Gene3D" id="3.10.10.10">
    <property type="entry name" value="HIV Type 1 Reverse Transcriptase, subunit A, domain 1"/>
    <property type="match status" value="1"/>
</dbReference>
<dbReference type="PANTHER" id="PTHR24559">
    <property type="entry name" value="TRANSPOSON TY3-I GAG-POL POLYPROTEIN"/>
    <property type="match status" value="1"/>
</dbReference>
<dbReference type="Proteomes" id="UP000619265">
    <property type="component" value="Unassembled WGS sequence"/>
</dbReference>
<protein>
    <recommendedName>
        <fullName evidence="1">Reverse transcriptase domain-containing protein</fullName>
    </recommendedName>
</protein>
<comment type="caution">
    <text evidence="2">The sequence shown here is derived from an EMBL/GenBank/DDBJ whole genome shotgun (WGS) entry which is preliminary data.</text>
</comment>
<dbReference type="Gene3D" id="3.30.70.270">
    <property type="match status" value="1"/>
</dbReference>
<dbReference type="CDD" id="cd01647">
    <property type="entry name" value="RT_LTR"/>
    <property type="match status" value="1"/>
</dbReference>
<organism evidence="2 3">
    <name type="scientific">Juglans regia</name>
    <name type="common">English walnut</name>
    <dbReference type="NCBI Taxonomy" id="51240"/>
    <lineage>
        <taxon>Eukaryota</taxon>
        <taxon>Viridiplantae</taxon>
        <taxon>Streptophyta</taxon>
        <taxon>Embryophyta</taxon>
        <taxon>Tracheophyta</taxon>
        <taxon>Spermatophyta</taxon>
        <taxon>Magnoliopsida</taxon>
        <taxon>eudicotyledons</taxon>
        <taxon>Gunneridae</taxon>
        <taxon>Pentapetalae</taxon>
        <taxon>rosids</taxon>
        <taxon>fabids</taxon>
        <taxon>Fagales</taxon>
        <taxon>Juglandaceae</taxon>
        <taxon>Juglans</taxon>
    </lineage>
</organism>
<dbReference type="EMBL" id="LIHL02000007">
    <property type="protein sequence ID" value="KAF5465229.1"/>
    <property type="molecule type" value="Genomic_DNA"/>
</dbReference>
<name>A0A833XFG2_JUGRE</name>
<dbReference type="InterPro" id="IPR043128">
    <property type="entry name" value="Rev_trsase/Diguanyl_cyclase"/>
</dbReference>
<dbReference type="AlphaFoldDB" id="A0A833XFG2"/>
<dbReference type="InterPro" id="IPR043502">
    <property type="entry name" value="DNA/RNA_pol_sf"/>
</dbReference>
<dbReference type="Pfam" id="PF00078">
    <property type="entry name" value="RVT_1"/>
    <property type="match status" value="1"/>
</dbReference>
<accession>A0A833XFG2</accession>